<evidence type="ECO:0000256" key="4">
    <source>
        <dbReference type="ARBA" id="ARBA00022692"/>
    </source>
</evidence>
<dbReference type="Proteomes" id="UP000069771">
    <property type="component" value="Chromosome"/>
</dbReference>
<dbReference type="RefSeq" id="WP_067555155.1">
    <property type="nucleotide sequence ID" value="NZ_CP011391.1"/>
</dbReference>
<dbReference type="PANTHER" id="PTHR43549:SF3">
    <property type="entry name" value="MULTIDRUG RESISTANCE PROTEIN YPNP-RELATED"/>
    <property type="match status" value="1"/>
</dbReference>
<dbReference type="STRING" id="1702221.AALO17_05640"/>
<dbReference type="NCBIfam" id="TIGR00797">
    <property type="entry name" value="matE"/>
    <property type="match status" value="1"/>
</dbReference>
<evidence type="ECO:0000313" key="9">
    <source>
        <dbReference type="Proteomes" id="UP000069771"/>
    </source>
</evidence>
<dbReference type="Pfam" id="PF01554">
    <property type="entry name" value="MatE"/>
    <property type="match status" value="2"/>
</dbReference>
<dbReference type="OrthoDB" id="9811110at2"/>
<keyword evidence="5 7" id="KW-1133">Transmembrane helix</keyword>
<feature type="transmembrane region" description="Helical" evidence="7">
    <location>
        <begin position="53"/>
        <end position="78"/>
    </location>
</feature>
<feature type="transmembrane region" description="Helical" evidence="7">
    <location>
        <begin position="313"/>
        <end position="336"/>
    </location>
</feature>
<proteinExistence type="predicted"/>
<gene>
    <name evidence="8" type="ORF">AALO17_05640</name>
</gene>
<dbReference type="GO" id="GO:0015297">
    <property type="term" value="F:antiporter activity"/>
    <property type="evidence" value="ECO:0007669"/>
    <property type="project" value="InterPro"/>
</dbReference>
<dbReference type="GO" id="GO:0005886">
    <property type="term" value="C:plasma membrane"/>
    <property type="evidence" value="ECO:0007669"/>
    <property type="project" value="UniProtKB-SubCell"/>
</dbReference>
<evidence type="ECO:0000256" key="5">
    <source>
        <dbReference type="ARBA" id="ARBA00022989"/>
    </source>
</evidence>
<keyword evidence="4 7" id="KW-0812">Transmembrane</keyword>
<evidence type="ECO:0000256" key="1">
    <source>
        <dbReference type="ARBA" id="ARBA00004651"/>
    </source>
</evidence>
<dbReference type="KEGG" id="fro:AALO17_05640"/>
<sequence>MHKMESMDIRHLVVSMSVPIALSMLMSALYNIIDSMFVAGYSQEALLSVSLCYPIQTLMIAIACGIGVGFNTVLARYLGEQKPEMASQSVLNGMLLALISWLLFLAFGFLGSRWFLGLFTREAEVIAQGDAYLMICCGFSFAIFFQITFERIMQATGRPMYNLAIQGTGALINLILDPVFIFTFHLGVAGAAIATVIGQVTAMGLGIWITRRKVPEIHMDIRKFRWDGPLMLRILQIGIPAMVMQAVMSFMSVFMNWILMPFSAMAVSVFSVYIKLQQFVFMIVMGLTNALIPIVSFNFGAKRKDRIFPAVRFSLMMATAIMLAGTILFQLIPGPLLALFNANQDMYAIGIPCLRIISLSFVFAGVSMILCSAFQALGHPGMSLGITLLRQLVLLIPMTAILAHLYGLDAGWSSFVVTEVICAILSILEWGKVKKQVNLQLA</sequence>
<reference evidence="8 9" key="1">
    <citation type="journal article" date="2016" name="Gut Pathog.">
        <title>Whole genome sequencing of "Faecalibaculum rodentium" ALO17, isolated from C57BL/6J laboratory mouse feces.</title>
        <authorList>
            <person name="Lim S."/>
            <person name="Chang D.H."/>
            <person name="Ahn S."/>
            <person name="Kim B.C."/>
        </authorList>
    </citation>
    <scope>NUCLEOTIDE SEQUENCE [LARGE SCALE GENOMIC DNA]</scope>
    <source>
        <strain evidence="8 9">Alo17</strain>
    </source>
</reference>
<dbReference type="PANTHER" id="PTHR43549">
    <property type="entry name" value="MULTIDRUG RESISTANCE PROTEIN YPNP-RELATED"/>
    <property type="match status" value="1"/>
</dbReference>
<feature type="transmembrane region" description="Helical" evidence="7">
    <location>
        <begin position="388"/>
        <end position="406"/>
    </location>
</feature>
<organism evidence="8 9">
    <name type="scientific">Faecalibaculum rodentium</name>
    <dbReference type="NCBI Taxonomy" id="1702221"/>
    <lineage>
        <taxon>Bacteria</taxon>
        <taxon>Bacillati</taxon>
        <taxon>Bacillota</taxon>
        <taxon>Erysipelotrichia</taxon>
        <taxon>Erysipelotrichales</taxon>
        <taxon>Erysipelotrichaceae</taxon>
        <taxon>Faecalibaculum</taxon>
    </lineage>
</organism>
<evidence type="ECO:0000313" key="8">
    <source>
        <dbReference type="EMBL" id="AMK53698.1"/>
    </source>
</evidence>
<dbReference type="GeneID" id="78477398"/>
<dbReference type="EMBL" id="CP011391">
    <property type="protein sequence ID" value="AMK53698.1"/>
    <property type="molecule type" value="Genomic_DNA"/>
</dbReference>
<feature type="transmembrane region" description="Helical" evidence="7">
    <location>
        <begin position="412"/>
        <end position="431"/>
    </location>
</feature>
<keyword evidence="3" id="KW-1003">Cell membrane</keyword>
<feature type="transmembrane region" description="Helical" evidence="7">
    <location>
        <begin position="90"/>
        <end position="111"/>
    </location>
</feature>
<protein>
    <submittedName>
        <fullName evidence="8">MATE efflux family protein</fullName>
    </submittedName>
</protein>
<keyword evidence="2" id="KW-0813">Transport</keyword>
<keyword evidence="6 7" id="KW-0472">Membrane</keyword>
<feature type="transmembrane region" description="Helical" evidence="7">
    <location>
        <begin position="161"/>
        <end position="182"/>
    </location>
</feature>
<dbReference type="PIRSF" id="PIRSF006603">
    <property type="entry name" value="DinF"/>
    <property type="match status" value="1"/>
</dbReference>
<dbReference type="PATRIC" id="fig|1702221.3.peg.540"/>
<feature type="transmembrane region" description="Helical" evidence="7">
    <location>
        <begin position="279"/>
        <end position="301"/>
    </location>
</feature>
<dbReference type="InterPro" id="IPR048279">
    <property type="entry name" value="MdtK-like"/>
</dbReference>
<keyword evidence="9" id="KW-1185">Reference proteome</keyword>
<feature type="transmembrane region" description="Helical" evidence="7">
    <location>
        <begin position="188"/>
        <end position="209"/>
    </location>
</feature>
<accession>A0A140DSS1</accession>
<evidence type="ECO:0000256" key="3">
    <source>
        <dbReference type="ARBA" id="ARBA00022475"/>
    </source>
</evidence>
<dbReference type="AlphaFoldDB" id="A0A140DSS1"/>
<feature type="transmembrane region" description="Helical" evidence="7">
    <location>
        <begin position="12"/>
        <end position="33"/>
    </location>
</feature>
<dbReference type="InterPro" id="IPR002528">
    <property type="entry name" value="MATE_fam"/>
</dbReference>
<comment type="subcellular location">
    <subcellularLocation>
        <location evidence="1">Cell membrane</location>
        <topology evidence="1">Multi-pass membrane protein</topology>
    </subcellularLocation>
</comment>
<evidence type="ECO:0000256" key="6">
    <source>
        <dbReference type="ARBA" id="ARBA00023136"/>
    </source>
</evidence>
<feature type="transmembrane region" description="Helical" evidence="7">
    <location>
        <begin position="356"/>
        <end position="376"/>
    </location>
</feature>
<evidence type="ECO:0000256" key="2">
    <source>
        <dbReference type="ARBA" id="ARBA00022448"/>
    </source>
</evidence>
<name>A0A140DSS1_9FIRM</name>
<evidence type="ECO:0000256" key="7">
    <source>
        <dbReference type="SAM" id="Phobius"/>
    </source>
</evidence>
<dbReference type="GO" id="GO:0042910">
    <property type="term" value="F:xenobiotic transmembrane transporter activity"/>
    <property type="evidence" value="ECO:0007669"/>
    <property type="project" value="InterPro"/>
</dbReference>
<dbReference type="InterPro" id="IPR052031">
    <property type="entry name" value="Membrane_Transporter-Flippase"/>
</dbReference>
<feature type="transmembrane region" description="Helical" evidence="7">
    <location>
        <begin position="131"/>
        <end position="149"/>
    </location>
</feature>